<dbReference type="Proteomes" id="UP001190926">
    <property type="component" value="Unassembled WGS sequence"/>
</dbReference>
<protein>
    <submittedName>
        <fullName evidence="1">Uncharacterized protein</fullName>
    </submittedName>
</protein>
<keyword evidence="2" id="KW-1185">Reference proteome</keyword>
<dbReference type="PANTHER" id="PTHR34458:SF5">
    <property type="entry name" value="POLLEN OLE E 1 ALLERGEN AND EXTENSIN FAMILY PROTEIN"/>
    <property type="match status" value="1"/>
</dbReference>
<dbReference type="PANTHER" id="PTHR34458">
    <property type="entry name" value="POLLEN OLE E 1 ALLERGEN AND EXTENSIN FAMILY PROTEIN-RELATED"/>
    <property type="match status" value="1"/>
</dbReference>
<sequence>MGGAVYVGRSPNGGVRFDLLGIRVNLYCTLDGNMASRDTPPFRGADVIFECGDNEVIFKARSNDYGFSYSFAMPESVMPFFPLQSNCNIVVNTTLSSCNSTLPSVGALQSGIKSVGTSVVGNLVVANFVPKGFLYNSSI</sequence>
<evidence type="ECO:0000313" key="2">
    <source>
        <dbReference type="Proteomes" id="UP001190926"/>
    </source>
</evidence>
<gene>
    <name evidence="1" type="ORF">C2S53_000483</name>
</gene>
<proteinExistence type="predicted"/>
<name>A0AAD4JFL6_PERFH</name>
<comment type="caution">
    <text evidence="1">The sequence shown here is derived from an EMBL/GenBank/DDBJ whole genome shotgun (WGS) entry which is preliminary data.</text>
</comment>
<organism evidence="1 2">
    <name type="scientific">Perilla frutescens var. hirtella</name>
    <name type="common">Perilla citriodora</name>
    <name type="synonym">Perilla setoyensis</name>
    <dbReference type="NCBI Taxonomy" id="608512"/>
    <lineage>
        <taxon>Eukaryota</taxon>
        <taxon>Viridiplantae</taxon>
        <taxon>Streptophyta</taxon>
        <taxon>Embryophyta</taxon>
        <taxon>Tracheophyta</taxon>
        <taxon>Spermatophyta</taxon>
        <taxon>Magnoliopsida</taxon>
        <taxon>eudicotyledons</taxon>
        <taxon>Gunneridae</taxon>
        <taxon>Pentapetalae</taxon>
        <taxon>asterids</taxon>
        <taxon>lamiids</taxon>
        <taxon>Lamiales</taxon>
        <taxon>Lamiaceae</taxon>
        <taxon>Nepetoideae</taxon>
        <taxon>Elsholtzieae</taxon>
        <taxon>Perilla</taxon>
    </lineage>
</organism>
<dbReference type="EMBL" id="SDAM02000062">
    <property type="protein sequence ID" value="KAH6832940.1"/>
    <property type="molecule type" value="Genomic_DNA"/>
</dbReference>
<accession>A0AAD4JFL6</accession>
<evidence type="ECO:0000313" key="1">
    <source>
        <dbReference type="EMBL" id="KAH6832940.1"/>
    </source>
</evidence>
<dbReference type="InterPro" id="IPR040404">
    <property type="entry name" value="Phylloplanin-like"/>
</dbReference>
<reference evidence="1 2" key="1">
    <citation type="journal article" date="2021" name="Nat. Commun.">
        <title>Incipient diploidization of the medicinal plant Perilla within 10,000 years.</title>
        <authorList>
            <person name="Zhang Y."/>
            <person name="Shen Q."/>
            <person name="Leng L."/>
            <person name="Zhang D."/>
            <person name="Chen S."/>
            <person name="Shi Y."/>
            <person name="Ning Z."/>
            <person name="Chen S."/>
        </authorList>
    </citation>
    <scope>NUCLEOTIDE SEQUENCE [LARGE SCALE GENOMIC DNA]</scope>
    <source>
        <strain evidence="2">cv. PC099</strain>
    </source>
</reference>
<dbReference type="AlphaFoldDB" id="A0AAD4JFL6"/>